<dbReference type="InterPro" id="IPR051015">
    <property type="entry name" value="EvgA-like"/>
</dbReference>
<dbReference type="SMART" id="SM00448">
    <property type="entry name" value="REC"/>
    <property type="match status" value="1"/>
</dbReference>
<dbReference type="InterPro" id="IPR011006">
    <property type="entry name" value="CheY-like_superfamily"/>
</dbReference>
<dbReference type="PANTHER" id="PTHR45566">
    <property type="entry name" value="HTH-TYPE TRANSCRIPTIONAL REGULATOR YHJB-RELATED"/>
    <property type="match status" value="1"/>
</dbReference>
<evidence type="ECO:0008006" key="6">
    <source>
        <dbReference type="Google" id="ProtNLM"/>
    </source>
</evidence>
<dbReference type="SMART" id="SM00421">
    <property type="entry name" value="HTH_LUXR"/>
    <property type="match status" value="1"/>
</dbReference>
<dbReference type="PANTHER" id="PTHR45566:SF1">
    <property type="entry name" value="HTH-TYPE TRANSCRIPTIONAL REGULATOR YHJB-RELATED"/>
    <property type="match status" value="1"/>
</dbReference>
<keyword evidence="2" id="KW-0238">DNA-binding</keyword>
<evidence type="ECO:0000259" key="3">
    <source>
        <dbReference type="PROSITE" id="PS50043"/>
    </source>
</evidence>
<dbReference type="InterPro" id="IPR000792">
    <property type="entry name" value="Tscrpt_reg_LuxR_C"/>
</dbReference>
<feature type="domain" description="Response regulatory" evidence="4">
    <location>
        <begin position="2"/>
        <end position="118"/>
    </location>
</feature>
<dbReference type="AlphaFoldDB" id="A0A3B0W5V0"/>
<dbReference type="EMBL" id="UOFE01000006">
    <property type="protein sequence ID" value="VAW50661.1"/>
    <property type="molecule type" value="Genomic_DNA"/>
</dbReference>
<organism evidence="5">
    <name type="scientific">hydrothermal vent metagenome</name>
    <dbReference type="NCBI Taxonomy" id="652676"/>
    <lineage>
        <taxon>unclassified sequences</taxon>
        <taxon>metagenomes</taxon>
        <taxon>ecological metagenomes</taxon>
    </lineage>
</organism>
<dbReference type="GO" id="GO:0006355">
    <property type="term" value="P:regulation of DNA-templated transcription"/>
    <property type="evidence" value="ECO:0007669"/>
    <property type="project" value="InterPro"/>
</dbReference>
<dbReference type="GO" id="GO:0000160">
    <property type="term" value="P:phosphorelay signal transduction system"/>
    <property type="evidence" value="ECO:0007669"/>
    <property type="project" value="InterPro"/>
</dbReference>
<dbReference type="Pfam" id="PF00072">
    <property type="entry name" value="Response_reg"/>
    <property type="match status" value="1"/>
</dbReference>
<evidence type="ECO:0000313" key="5">
    <source>
        <dbReference type="EMBL" id="VAW50661.1"/>
    </source>
</evidence>
<dbReference type="SUPFAM" id="SSF52172">
    <property type="entry name" value="CheY-like"/>
    <property type="match status" value="1"/>
</dbReference>
<dbReference type="PROSITE" id="PS50043">
    <property type="entry name" value="HTH_LUXR_2"/>
    <property type="match status" value="1"/>
</dbReference>
<dbReference type="CDD" id="cd17535">
    <property type="entry name" value="REC_NarL-like"/>
    <property type="match status" value="1"/>
</dbReference>
<accession>A0A3B0W5V0</accession>
<dbReference type="InterPro" id="IPR058245">
    <property type="entry name" value="NreC/VraR/RcsB-like_REC"/>
</dbReference>
<dbReference type="Gene3D" id="3.40.50.2300">
    <property type="match status" value="1"/>
</dbReference>
<dbReference type="GO" id="GO:0003677">
    <property type="term" value="F:DNA binding"/>
    <property type="evidence" value="ECO:0007669"/>
    <property type="project" value="UniProtKB-KW"/>
</dbReference>
<protein>
    <recommendedName>
        <fullName evidence="6">Two-component transcriptional response regulator, LuxR family</fullName>
    </recommendedName>
</protein>
<name>A0A3B0W5V0_9ZZZZ</name>
<dbReference type="PROSITE" id="PS50110">
    <property type="entry name" value="RESPONSE_REGULATORY"/>
    <property type="match status" value="1"/>
</dbReference>
<dbReference type="CDD" id="cd06170">
    <property type="entry name" value="LuxR_C_like"/>
    <property type="match status" value="1"/>
</dbReference>
<dbReference type="Pfam" id="PF00196">
    <property type="entry name" value="GerE"/>
    <property type="match status" value="1"/>
</dbReference>
<dbReference type="InterPro" id="IPR016032">
    <property type="entry name" value="Sig_transdc_resp-reg_C-effctor"/>
</dbReference>
<dbReference type="InterPro" id="IPR001789">
    <property type="entry name" value="Sig_transdc_resp-reg_receiver"/>
</dbReference>
<dbReference type="PRINTS" id="PR00038">
    <property type="entry name" value="HTHLUXR"/>
</dbReference>
<reference evidence="5" key="1">
    <citation type="submission" date="2018-06" db="EMBL/GenBank/DDBJ databases">
        <authorList>
            <person name="Zhirakovskaya E."/>
        </authorList>
    </citation>
    <scope>NUCLEOTIDE SEQUENCE</scope>
</reference>
<sequence>MHLLLADDHGLFRDSMAVWLKQLDDDLHIDFADSFDSVNTLIQQSNYNLVMMDLGMPGMQGAVSIKQICSLLTKTPLLVVSADENPLAIRSCIDAGASGYVTKSSPGDTILLAARQVLSGAEYIPVTANASNKLTLSDKQKQILAHLAKGLSNKAIAEKMCLSEGTIKQYVTKLLKQLDVDNRMQAGLKAKELLGIGNS</sequence>
<dbReference type="SUPFAM" id="SSF46894">
    <property type="entry name" value="C-terminal effector domain of the bipartite response regulators"/>
    <property type="match status" value="1"/>
</dbReference>
<evidence type="ECO:0000259" key="4">
    <source>
        <dbReference type="PROSITE" id="PS50110"/>
    </source>
</evidence>
<evidence type="ECO:0000256" key="2">
    <source>
        <dbReference type="ARBA" id="ARBA00023125"/>
    </source>
</evidence>
<keyword evidence="1" id="KW-0597">Phosphoprotein</keyword>
<gene>
    <name evidence="5" type="ORF">MNBD_GAMMA05-2589</name>
</gene>
<feature type="domain" description="HTH luxR-type" evidence="3">
    <location>
        <begin position="129"/>
        <end position="194"/>
    </location>
</feature>
<evidence type="ECO:0000256" key="1">
    <source>
        <dbReference type="ARBA" id="ARBA00022553"/>
    </source>
</evidence>
<proteinExistence type="predicted"/>